<feature type="domain" description="Metallo-beta-lactamase" evidence="5">
    <location>
        <begin position="101"/>
        <end position="285"/>
    </location>
</feature>
<dbReference type="InterPro" id="IPR036866">
    <property type="entry name" value="RibonucZ/Hydroxyglut_hydro"/>
</dbReference>
<dbReference type="PANTHER" id="PTHR46233">
    <property type="entry name" value="HYDROXYACYLGLUTATHIONE HYDROLASE GLOC"/>
    <property type="match status" value="1"/>
</dbReference>
<keyword evidence="4" id="KW-0862">Zinc</keyword>
<evidence type="ECO:0000313" key="7">
    <source>
        <dbReference type="Proteomes" id="UP000193944"/>
    </source>
</evidence>
<keyword evidence="2" id="KW-0479">Metal-binding</keyword>
<comment type="caution">
    <text evidence="6">The sequence shown here is derived from an EMBL/GenBank/DDBJ whole genome shotgun (WGS) entry which is preliminary data.</text>
</comment>
<evidence type="ECO:0000256" key="1">
    <source>
        <dbReference type="ARBA" id="ARBA00001947"/>
    </source>
</evidence>
<accession>A0A1Y1WPD0</accession>
<dbReference type="Gene3D" id="3.60.15.10">
    <property type="entry name" value="Ribonuclease Z/Hydroxyacylglutathione hydrolase-like"/>
    <property type="match status" value="1"/>
</dbReference>
<evidence type="ECO:0000256" key="4">
    <source>
        <dbReference type="ARBA" id="ARBA00022833"/>
    </source>
</evidence>
<gene>
    <name evidence="6" type="ORF">BCR32DRAFT_272107</name>
</gene>
<dbReference type="Pfam" id="PF00753">
    <property type="entry name" value="Lactamase_B"/>
    <property type="match status" value="1"/>
</dbReference>
<reference evidence="6 7" key="2">
    <citation type="submission" date="2016-08" db="EMBL/GenBank/DDBJ databases">
        <title>Pervasive Adenine N6-methylation of Active Genes in Fungi.</title>
        <authorList>
            <consortium name="DOE Joint Genome Institute"/>
            <person name="Mondo S.J."/>
            <person name="Dannebaum R.O."/>
            <person name="Kuo R.C."/>
            <person name="Labutti K."/>
            <person name="Haridas S."/>
            <person name="Kuo A."/>
            <person name="Salamov A."/>
            <person name="Ahrendt S.R."/>
            <person name="Lipzen A."/>
            <person name="Sullivan W."/>
            <person name="Andreopoulos W.B."/>
            <person name="Clum A."/>
            <person name="Lindquist E."/>
            <person name="Daum C."/>
            <person name="Ramamoorthy G.K."/>
            <person name="Gryganskyi A."/>
            <person name="Culley D."/>
            <person name="Magnuson J.K."/>
            <person name="James T.Y."/>
            <person name="O'Malley M.A."/>
            <person name="Stajich J.E."/>
            <person name="Spatafora J.W."/>
            <person name="Visel A."/>
            <person name="Grigoriev I.V."/>
        </authorList>
    </citation>
    <scope>NUCLEOTIDE SEQUENCE [LARGE SCALE GENOMIC DNA]</scope>
    <source>
        <strain evidence="6 7">S4</strain>
    </source>
</reference>
<evidence type="ECO:0000256" key="2">
    <source>
        <dbReference type="ARBA" id="ARBA00022723"/>
    </source>
</evidence>
<dbReference type="GO" id="GO:0046872">
    <property type="term" value="F:metal ion binding"/>
    <property type="evidence" value="ECO:0007669"/>
    <property type="project" value="UniProtKB-KW"/>
</dbReference>
<dbReference type="Proteomes" id="UP000193944">
    <property type="component" value="Unassembled WGS sequence"/>
</dbReference>
<protein>
    <submittedName>
        <fullName evidence="6">Metallo-hydrolase/oxidoreductase</fullName>
    </submittedName>
</protein>
<evidence type="ECO:0000256" key="3">
    <source>
        <dbReference type="ARBA" id="ARBA00022801"/>
    </source>
</evidence>
<sequence length="302" mass="33517">MYSLPAKVVGNKILNTAIPTGIASRGCNLLTNLKFSSLSTSNSSKLQKSSLLNNTINNNVYGVKNYNLNKSNIRFYVDSSSKEETNKSDLRIQIIPAGLLSVNCCIINAVNSKDALIVDPGGDFEILKNIIEKNNLQLKSILLTHAHFDHIGAVGQLKKAFNCKIYLHEEDMYLWKNHAEQAKAFGLKYKEEEKLPEKPDVFIKEGDEIMLNDKPVARVIHTPGHSKGSVTFYFPKEKVAIVGDTLFKESVGRSDLWGGDGTVLRTAIRDKIYPLGDDTCIIPGHGPTTNVAYEKVENFNVF</sequence>
<evidence type="ECO:0000259" key="5">
    <source>
        <dbReference type="SMART" id="SM00849"/>
    </source>
</evidence>
<dbReference type="CDD" id="cd06262">
    <property type="entry name" value="metallo-hydrolase-like_MBL-fold"/>
    <property type="match status" value="1"/>
</dbReference>
<dbReference type="InterPro" id="IPR001279">
    <property type="entry name" value="Metallo-B-lactamas"/>
</dbReference>
<dbReference type="GO" id="GO:0016787">
    <property type="term" value="F:hydrolase activity"/>
    <property type="evidence" value="ECO:0007669"/>
    <property type="project" value="UniProtKB-KW"/>
</dbReference>
<dbReference type="AlphaFoldDB" id="A0A1Y1WPD0"/>
<dbReference type="STRING" id="1754192.A0A1Y1WPD0"/>
<proteinExistence type="predicted"/>
<dbReference type="EMBL" id="MCFG01000377">
    <property type="protein sequence ID" value="ORX75116.1"/>
    <property type="molecule type" value="Genomic_DNA"/>
</dbReference>
<name>A0A1Y1WPD0_9FUNG</name>
<dbReference type="InterPro" id="IPR051453">
    <property type="entry name" value="MBL_Glyoxalase_II"/>
</dbReference>
<dbReference type="SMART" id="SM00849">
    <property type="entry name" value="Lactamase_B"/>
    <property type="match status" value="1"/>
</dbReference>
<keyword evidence="3 6" id="KW-0378">Hydrolase</keyword>
<dbReference type="SUPFAM" id="SSF56281">
    <property type="entry name" value="Metallo-hydrolase/oxidoreductase"/>
    <property type="match status" value="1"/>
</dbReference>
<evidence type="ECO:0000313" key="6">
    <source>
        <dbReference type="EMBL" id="ORX75116.1"/>
    </source>
</evidence>
<dbReference type="PANTHER" id="PTHR46233:SF3">
    <property type="entry name" value="HYDROXYACYLGLUTATHIONE HYDROLASE GLOC"/>
    <property type="match status" value="1"/>
</dbReference>
<dbReference type="OrthoDB" id="515692at2759"/>
<reference evidence="6 7" key="1">
    <citation type="submission" date="2016-08" db="EMBL/GenBank/DDBJ databases">
        <title>A Parts List for Fungal Cellulosomes Revealed by Comparative Genomics.</title>
        <authorList>
            <consortium name="DOE Joint Genome Institute"/>
            <person name="Haitjema C.H."/>
            <person name="Gilmore S.P."/>
            <person name="Henske J.K."/>
            <person name="Solomon K.V."/>
            <person name="De Groot R."/>
            <person name="Kuo A."/>
            <person name="Mondo S.J."/>
            <person name="Salamov A.A."/>
            <person name="Labutti K."/>
            <person name="Zhao Z."/>
            <person name="Chiniquy J."/>
            <person name="Barry K."/>
            <person name="Brewer H.M."/>
            <person name="Purvine S.O."/>
            <person name="Wright A.T."/>
            <person name="Boxma B."/>
            <person name="Van Alen T."/>
            <person name="Hackstein J.H."/>
            <person name="Baker S.E."/>
            <person name="Grigoriev I.V."/>
            <person name="O'Malley M.A."/>
        </authorList>
    </citation>
    <scope>NUCLEOTIDE SEQUENCE [LARGE SCALE GENOMIC DNA]</scope>
    <source>
        <strain evidence="6 7">S4</strain>
    </source>
</reference>
<keyword evidence="7" id="KW-1185">Reference proteome</keyword>
<comment type="cofactor">
    <cofactor evidence="1">
        <name>Zn(2+)</name>
        <dbReference type="ChEBI" id="CHEBI:29105"/>
    </cofactor>
</comment>
<organism evidence="6 7">
    <name type="scientific">Anaeromyces robustus</name>
    <dbReference type="NCBI Taxonomy" id="1754192"/>
    <lineage>
        <taxon>Eukaryota</taxon>
        <taxon>Fungi</taxon>
        <taxon>Fungi incertae sedis</taxon>
        <taxon>Chytridiomycota</taxon>
        <taxon>Chytridiomycota incertae sedis</taxon>
        <taxon>Neocallimastigomycetes</taxon>
        <taxon>Neocallimastigales</taxon>
        <taxon>Neocallimastigaceae</taxon>
        <taxon>Anaeromyces</taxon>
    </lineage>
</organism>